<dbReference type="InterPro" id="IPR003006">
    <property type="entry name" value="Ig/MHC_CS"/>
</dbReference>
<dbReference type="GO" id="GO:0007156">
    <property type="term" value="P:homophilic cell adhesion via plasma membrane adhesion molecules"/>
    <property type="evidence" value="ECO:0007669"/>
    <property type="project" value="TreeGrafter"/>
</dbReference>
<keyword evidence="9" id="KW-1015">Disulfide bond</keyword>
<dbReference type="GO" id="GO:0007157">
    <property type="term" value="P:heterophilic cell-cell adhesion via plasma membrane cell adhesion molecules"/>
    <property type="evidence" value="ECO:0007669"/>
    <property type="project" value="TreeGrafter"/>
</dbReference>
<accession>A0A8J9ZHH8</accession>
<evidence type="ECO:0000256" key="1">
    <source>
        <dbReference type="ARBA" id="ARBA00004370"/>
    </source>
</evidence>
<dbReference type="SMART" id="SM00408">
    <property type="entry name" value="IGc2"/>
    <property type="match status" value="3"/>
</dbReference>
<organism evidence="17 18">
    <name type="scientific">Branchiostoma lanceolatum</name>
    <name type="common">Common lancelet</name>
    <name type="synonym">Amphioxus lanceolatum</name>
    <dbReference type="NCBI Taxonomy" id="7740"/>
    <lineage>
        <taxon>Eukaryota</taxon>
        <taxon>Metazoa</taxon>
        <taxon>Chordata</taxon>
        <taxon>Cephalochordata</taxon>
        <taxon>Leptocardii</taxon>
        <taxon>Amphioxiformes</taxon>
        <taxon>Branchiostomatidae</taxon>
        <taxon>Branchiostoma</taxon>
    </lineage>
</organism>
<dbReference type="PANTHER" id="PTHR23277:SF108">
    <property type="entry name" value="FASCICLIN-3"/>
    <property type="match status" value="1"/>
</dbReference>
<evidence type="ECO:0000256" key="12">
    <source>
        <dbReference type="SAM" id="Phobius"/>
    </source>
</evidence>
<dbReference type="AlphaFoldDB" id="A0A8J9ZHH8"/>
<dbReference type="Pfam" id="PF08205">
    <property type="entry name" value="C2-set_2"/>
    <property type="match status" value="1"/>
</dbReference>
<dbReference type="Proteomes" id="UP000838412">
    <property type="component" value="Chromosome 2"/>
</dbReference>
<reference evidence="17" key="1">
    <citation type="submission" date="2022-01" db="EMBL/GenBank/DDBJ databases">
        <authorList>
            <person name="Braso-Vives M."/>
        </authorList>
    </citation>
    <scope>NUCLEOTIDE SEQUENCE</scope>
</reference>
<dbReference type="InterPro" id="IPR003598">
    <property type="entry name" value="Ig_sub2"/>
</dbReference>
<feature type="domain" description="Immunoglobulin V-set" evidence="14">
    <location>
        <begin position="47"/>
        <end position="128"/>
    </location>
</feature>
<evidence type="ECO:0000313" key="17">
    <source>
        <dbReference type="EMBL" id="CAH1253375.1"/>
    </source>
</evidence>
<evidence type="ECO:0000256" key="4">
    <source>
        <dbReference type="ARBA" id="ARBA00022729"/>
    </source>
</evidence>
<dbReference type="PANTHER" id="PTHR23277">
    <property type="entry name" value="NECTIN-RELATED"/>
    <property type="match status" value="1"/>
</dbReference>
<proteinExistence type="inferred from homology"/>
<dbReference type="InterPro" id="IPR013783">
    <property type="entry name" value="Ig-like_fold"/>
</dbReference>
<evidence type="ECO:0000259" key="14">
    <source>
        <dbReference type="SMART" id="SM00406"/>
    </source>
</evidence>
<dbReference type="InterPro" id="IPR051427">
    <property type="entry name" value="Nectin/Nectin-like"/>
</dbReference>
<gene>
    <name evidence="17" type="primary">GPA33</name>
    <name evidence="17" type="ORF">BLAG_LOCUS13179</name>
</gene>
<comment type="similarity">
    <text evidence="2">Belongs to the nectin family.</text>
</comment>
<feature type="transmembrane region" description="Helical" evidence="12">
    <location>
        <begin position="344"/>
        <end position="373"/>
    </location>
</feature>
<feature type="domain" description="Immunoglobulin subtype 2" evidence="15">
    <location>
        <begin position="43"/>
        <end position="134"/>
    </location>
</feature>
<keyword evidence="8 12" id="KW-0472">Membrane</keyword>
<keyword evidence="7 12" id="KW-1133">Transmembrane helix</keyword>
<dbReference type="Pfam" id="PF07686">
    <property type="entry name" value="V-set"/>
    <property type="match status" value="1"/>
</dbReference>
<feature type="signal peptide" evidence="13">
    <location>
        <begin position="1"/>
        <end position="29"/>
    </location>
</feature>
<feature type="region of interest" description="Disordered" evidence="11">
    <location>
        <begin position="382"/>
        <end position="439"/>
    </location>
</feature>
<dbReference type="EMBL" id="OV696687">
    <property type="protein sequence ID" value="CAH1253375.1"/>
    <property type="molecule type" value="Genomic_DNA"/>
</dbReference>
<evidence type="ECO:0000256" key="8">
    <source>
        <dbReference type="ARBA" id="ARBA00023136"/>
    </source>
</evidence>
<dbReference type="GO" id="GO:0005912">
    <property type="term" value="C:adherens junction"/>
    <property type="evidence" value="ECO:0007669"/>
    <property type="project" value="TreeGrafter"/>
</dbReference>
<evidence type="ECO:0000259" key="15">
    <source>
        <dbReference type="SMART" id="SM00408"/>
    </source>
</evidence>
<keyword evidence="10" id="KW-0325">Glycoprotein</keyword>
<dbReference type="InterPro" id="IPR013162">
    <property type="entry name" value="CD80_C2-set"/>
</dbReference>
<dbReference type="CDD" id="cd00096">
    <property type="entry name" value="Ig"/>
    <property type="match status" value="1"/>
</dbReference>
<keyword evidence="3 12" id="KW-0812">Transmembrane</keyword>
<dbReference type="Gene3D" id="2.60.40.10">
    <property type="entry name" value="Immunoglobulins"/>
    <property type="match status" value="3"/>
</dbReference>
<dbReference type="OrthoDB" id="547680at2759"/>
<evidence type="ECO:0000256" key="11">
    <source>
        <dbReference type="SAM" id="MobiDB-lite"/>
    </source>
</evidence>
<keyword evidence="5" id="KW-0677">Repeat</keyword>
<dbReference type="Pfam" id="PF13927">
    <property type="entry name" value="Ig_3"/>
    <property type="match status" value="1"/>
</dbReference>
<feature type="domain" description="Immunoglobulin subtype 2" evidence="15">
    <location>
        <begin position="266"/>
        <end position="329"/>
    </location>
</feature>
<evidence type="ECO:0000256" key="9">
    <source>
        <dbReference type="ARBA" id="ARBA00023157"/>
    </source>
</evidence>
<evidence type="ECO:0000259" key="16">
    <source>
        <dbReference type="SMART" id="SM00409"/>
    </source>
</evidence>
<evidence type="ECO:0000256" key="2">
    <source>
        <dbReference type="ARBA" id="ARBA00007810"/>
    </source>
</evidence>
<comment type="subcellular location">
    <subcellularLocation>
        <location evidence="1">Membrane</location>
    </subcellularLocation>
</comment>
<dbReference type="InterPro" id="IPR036179">
    <property type="entry name" value="Ig-like_dom_sf"/>
</dbReference>
<evidence type="ECO:0000256" key="3">
    <source>
        <dbReference type="ARBA" id="ARBA00022692"/>
    </source>
</evidence>
<dbReference type="PROSITE" id="PS00290">
    <property type="entry name" value="IG_MHC"/>
    <property type="match status" value="1"/>
</dbReference>
<dbReference type="SMART" id="SM00406">
    <property type="entry name" value="IGv"/>
    <property type="match status" value="2"/>
</dbReference>
<name>A0A8J9ZHH8_BRALA</name>
<dbReference type="SMART" id="SM00409">
    <property type="entry name" value="IG"/>
    <property type="match status" value="2"/>
</dbReference>
<evidence type="ECO:0000256" key="13">
    <source>
        <dbReference type="SAM" id="SignalP"/>
    </source>
</evidence>
<feature type="domain" description="Immunoglobulin V-set" evidence="14">
    <location>
        <begin position="168"/>
        <end position="324"/>
    </location>
</feature>
<keyword evidence="4 13" id="KW-0732">Signal</keyword>
<evidence type="ECO:0000256" key="5">
    <source>
        <dbReference type="ARBA" id="ARBA00022737"/>
    </source>
</evidence>
<protein>
    <submittedName>
        <fullName evidence="17">GPA33 protein</fullName>
    </submittedName>
</protein>
<sequence>MAPRFPSLFVSFLVLLGFLLIVTPSAVRAQLTISGDGAVVQESIGRSVTLTCTYSLTNTYTLREIRWFSLVDGDRESVLVYYPGQSVYTYGLYRNRASLVNTDAAAQVASLRLSNLQFSDNGTYECGVGATPSGSGAHQEASAEIELVALVAPNDPVIGDDYDSATRNLTLTCTAYTGNPAAYLTWNRDGSPISADRADNITSWRGYLDAQSTISVTASHGRSSTFDCVAQHPAFTSARRASATLGSPSVSYVSISPNPTPEDPLLELDDVILTCMTQEGIVPQPTYEWRHDGGSLPTSTQAYRNELKIFSAQVEDSGVYTCTASNSFGSDSGVATILIAEATWLGPGVVAGAAVGCFIGGLVVGGAAVFLLLRFRTARNDGGQREVSNNANRQHENVVRPRVASQRPGSGSDEYEVPMETVHTPPQPPQATGDYQELTPAIYQSLQKH</sequence>
<evidence type="ECO:0000313" key="18">
    <source>
        <dbReference type="Proteomes" id="UP000838412"/>
    </source>
</evidence>
<dbReference type="InterPro" id="IPR003599">
    <property type="entry name" value="Ig_sub"/>
</dbReference>
<keyword evidence="18" id="KW-1185">Reference proteome</keyword>
<feature type="chain" id="PRO_5035430017" evidence="13">
    <location>
        <begin position="30"/>
        <end position="449"/>
    </location>
</feature>
<feature type="domain" description="Immunoglobulin" evidence="16">
    <location>
        <begin position="37"/>
        <end position="146"/>
    </location>
</feature>
<dbReference type="SUPFAM" id="SSF48726">
    <property type="entry name" value="Immunoglobulin"/>
    <property type="match status" value="2"/>
</dbReference>
<evidence type="ECO:0000256" key="10">
    <source>
        <dbReference type="ARBA" id="ARBA00023180"/>
    </source>
</evidence>
<dbReference type="InterPro" id="IPR013106">
    <property type="entry name" value="Ig_V-set"/>
</dbReference>
<evidence type="ECO:0000256" key="7">
    <source>
        <dbReference type="ARBA" id="ARBA00022989"/>
    </source>
</evidence>
<evidence type="ECO:0000256" key="6">
    <source>
        <dbReference type="ARBA" id="ARBA00022889"/>
    </source>
</evidence>
<keyword evidence="6" id="KW-0130">Cell adhesion</keyword>
<feature type="domain" description="Immunoglobulin" evidence="16">
    <location>
        <begin position="260"/>
        <end position="340"/>
    </location>
</feature>
<feature type="domain" description="Immunoglobulin subtype 2" evidence="15">
    <location>
        <begin position="164"/>
        <end position="235"/>
    </location>
</feature>
<dbReference type="GO" id="GO:0016020">
    <property type="term" value="C:membrane"/>
    <property type="evidence" value="ECO:0007669"/>
    <property type="project" value="UniProtKB-SubCell"/>
</dbReference>